<protein>
    <submittedName>
        <fullName evidence="1">Uncharacterized protein</fullName>
    </submittedName>
</protein>
<name>A0ACC2J1V7_9PEZI</name>
<dbReference type="EMBL" id="JAPESX010000409">
    <property type="protein sequence ID" value="KAJ8121461.1"/>
    <property type="molecule type" value="Genomic_DNA"/>
</dbReference>
<evidence type="ECO:0000313" key="2">
    <source>
        <dbReference type="Proteomes" id="UP001153334"/>
    </source>
</evidence>
<organism evidence="1 2">
    <name type="scientific">Nemania bipapillata</name>
    <dbReference type="NCBI Taxonomy" id="110536"/>
    <lineage>
        <taxon>Eukaryota</taxon>
        <taxon>Fungi</taxon>
        <taxon>Dikarya</taxon>
        <taxon>Ascomycota</taxon>
        <taxon>Pezizomycotina</taxon>
        <taxon>Sordariomycetes</taxon>
        <taxon>Xylariomycetidae</taxon>
        <taxon>Xylariales</taxon>
        <taxon>Xylariaceae</taxon>
        <taxon>Nemania</taxon>
    </lineage>
</organism>
<reference evidence="1" key="1">
    <citation type="submission" date="2022-11" db="EMBL/GenBank/DDBJ databases">
        <title>Genome Sequence of Nemania bipapillata.</title>
        <authorList>
            <person name="Buettner E."/>
        </authorList>
    </citation>
    <scope>NUCLEOTIDE SEQUENCE</scope>
    <source>
        <strain evidence="1">CP14</strain>
    </source>
</reference>
<comment type="caution">
    <text evidence="1">The sequence shown here is derived from an EMBL/GenBank/DDBJ whole genome shotgun (WGS) entry which is preliminary data.</text>
</comment>
<gene>
    <name evidence="1" type="ORF">ONZ43_g2092</name>
</gene>
<dbReference type="Proteomes" id="UP001153334">
    <property type="component" value="Unassembled WGS sequence"/>
</dbReference>
<keyword evidence="2" id="KW-1185">Reference proteome</keyword>
<evidence type="ECO:0000313" key="1">
    <source>
        <dbReference type="EMBL" id="KAJ8121461.1"/>
    </source>
</evidence>
<proteinExistence type="predicted"/>
<sequence length="181" mass="18949">MKFSTAFFLLAGMACAESPTTTTSVTTETVVDIFLGAKRSKPYIFDGSIITADATATTYEIHCESGTLNLPGFPTTTSLDGHPRPFHNDRIEARTAAYCNYTFIESLGGTSTTTSYTTVITGDSYTEYPIGITAGLQNLPTATNATQVSTPTSPVPTSAGSIKSVGGSFTVMALAAMLLLS</sequence>
<accession>A0ACC2J1V7</accession>